<feature type="region of interest" description="Disordered" evidence="1">
    <location>
        <begin position="1"/>
        <end position="33"/>
    </location>
</feature>
<dbReference type="EMBL" id="JAULSV010000001">
    <property type="protein sequence ID" value="KAK0655306.1"/>
    <property type="molecule type" value="Genomic_DNA"/>
</dbReference>
<feature type="region of interest" description="Disordered" evidence="1">
    <location>
        <begin position="88"/>
        <end position="122"/>
    </location>
</feature>
<accession>A0AA39YMK6</accession>
<gene>
    <name evidence="2" type="ORF">B0T16DRAFT_9245</name>
</gene>
<feature type="compositionally biased region" description="Pro residues" evidence="1">
    <location>
        <begin position="181"/>
        <end position="190"/>
    </location>
</feature>
<organism evidence="2 3">
    <name type="scientific">Cercophora newfieldiana</name>
    <dbReference type="NCBI Taxonomy" id="92897"/>
    <lineage>
        <taxon>Eukaryota</taxon>
        <taxon>Fungi</taxon>
        <taxon>Dikarya</taxon>
        <taxon>Ascomycota</taxon>
        <taxon>Pezizomycotina</taxon>
        <taxon>Sordariomycetes</taxon>
        <taxon>Sordariomycetidae</taxon>
        <taxon>Sordariales</taxon>
        <taxon>Lasiosphaeriaceae</taxon>
        <taxon>Cercophora</taxon>
    </lineage>
</organism>
<evidence type="ECO:0000313" key="2">
    <source>
        <dbReference type="EMBL" id="KAK0655306.1"/>
    </source>
</evidence>
<evidence type="ECO:0000256" key="1">
    <source>
        <dbReference type="SAM" id="MobiDB-lite"/>
    </source>
</evidence>
<name>A0AA39YMK6_9PEZI</name>
<sequence>MDPTAPALGAGGAAGDPGGPSGPGRRNPAAPPHVRSLRAWPGHLAVRQPEGPHEAAHYALLGMNAVAGRTKRIQGVMNNTLRRVASKRTVRDTDTLSSPEKVDTTKLQKRAPGRGPLTGLFDLPARPAVEPEYVPPAPALAPHPALAPAPDLASIQGMMAFAEQQRRRKFDNQRQQLSVPGLPPLAPAPRPVGTGITSIADVPSPSRPHQVPREAREETAGYPGDEWFARITRIQRKLPRTSLTSTNLSIVRLVFG</sequence>
<feature type="compositionally biased region" description="Basic and acidic residues" evidence="1">
    <location>
        <begin position="89"/>
        <end position="106"/>
    </location>
</feature>
<protein>
    <submittedName>
        <fullName evidence="2">Uncharacterized protein</fullName>
    </submittedName>
</protein>
<keyword evidence="3" id="KW-1185">Reference proteome</keyword>
<proteinExistence type="predicted"/>
<dbReference type="Proteomes" id="UP001174936">
    <property type="component" value="Unassembled WGS sequence"/>
</dbReference>
<dbReference type="AlphaFoldDB" id="A0AA39YMK6"/>
<evidence type="ECO:0000313" key="3">
    <source>
        <dbReference type="Proteomes" id="UP001174936"/>
    </source>
</evidence>
<reference evidence="2" key="1">
    <citation type="submission" date="2023-06" db="EMBL/GenBank/DDBJ databases">
        <title>Genome-scale phylogeny and comparative genomics of the fungal order Sordariales.</title>
        <authorList>
            <consortium name="Lawrence Berkeley National Laboratory"/>
            <person name="Hensen N."/>
            <person name="Bonometti L."/>
            <person name="Westerberg I."/>
            <person name="Brannstrom I.O."/>
            <person name="Guillou S."/>
            <person name="Cros-Aarteil S."/>
            <person name="Calhoun S."/>
            <person name="Haridas S."/>
            <person name="Kuo A."/>
            <person name="Mondo S."/>
            <person name="Pangilinan J."/>
            <person name="Riley R."/>
            <person name="Labutti K."/>
            <person name="Andreopoulos B."/>
            <person name="Lipzen A."/>
            <person name="Chen C."/>
            <person name="Yanf M."/>
            <person name="Daum C."/>
            <person name="Ng V."/>
            <person name="Clum A."/>
            <person name="Steindorff A."/>
            <person name="Ohm R."/>
            <person name="Martin F."/>
            <person name="Silar P."/>
            <person name="Natvig D."/>
            <person name="Lalanne C."/>
            <person name="Gautier V."/>
            <person name="Ament-Velasquez S.L."/>
            <person name="Kruys A."/>
            <person name="Hutchinson M.I."/>
            <person name="Powell A.J."/>
            <person name="Barry K."/>
            <person name="Miller A.N."/>
            <person name="Grigoriev I.V."/>
            <person name="Debuchy R."/>
            <person name="Gladieux P."/>
            <person name="Thoren M.H."/>
            <person name="Johannesson H."/>
        </authorList>
    </citation>
    <scope>NUCLEOTIDE SEQUENCE</scope>
    <source>
        <strain evidence="2">SMH2532-1</strain>
    </source>
</reference>
<feature type="region of interest" description="Disordered" evidence="1">
    <location>
        <begin position="172"/>
        <end position="220"/>
    </location>
</feature>
<comment type="caution">
    <text evidence="2">The sequence shown here is derived from an EMBL/GenBank/DDBJ whole genome shotgun (WGS) entry which is preliminary data.</text>
</comment>
<feature type="compositionally biased region" description="Gly residues" evidence="1">
    <location>
        <begin position="9"/>
        <end position="22"/>
    </location>
</feature>